<dbReference type="Proteomes" id="UP000255425">
    <property type="component" value="Unassembled WGS sequence"/>
</dbReference>
<evidence type="ECO:0000313" key="3">
    <source>
        <dbReference type="Proteomes" id="UP000255425"/>
    </source>
</evidence>
<name>A0A380H6R4_9STAP</name>
<accession>A0A380H6R4</accession>
<feature type="transmembrane region" description="Helical" evidence="1">
    <location>
        <begin position="66"/>
        <end position="89"/>
    </location>
</feature>
<feature type="transmembrane region" description="Helical" evidence="1">
    <location>
        <begin position="26"/>
        <end position="46"/>
    </location>
</feature>
<feature type="transmembrane region" description="Helical" evidence="1">
    <location>
        <begin position="351"/>
        <end position="371"/>
    </location>
</feature>
<organism evidence="2 3">
    <name type="scientific">Staphylococcus saccharolyticus</name>
    <dbReference type="NCBI Taxonomy" id="33028"/>
    <lineage>
        <taxon>Bacteria</taxon>
        <taxon>Bacillati</taxon>
        <taxon>Bacillota</taxon>
        <taxon>Bacilli</taxon>
        <taxon>Bacillales</taxon>
        <taxon>Staphylococcaceae</taxon>
        <taxon>Staphylococcus</taxon>
    </lineage>
</organism>
<evidence type="ECO:0000313" key="2">
    <source>
        <dbReference type="EMBL" id="SUM71885.1"/>
    </source>
</evidence>
<keyword evidence="1" id="KW-0812">Transmembrane</keyword>
<feature type="transmembrane region" description="Helical" evidence="1">
    <location>
        <begin position="318"/>
        <end position="339"/>
    </location>
</feature>
<reference evidence="2 3" key="1">
    <citation type="submission" date="2018-06" db="EMBL/GenBank/DDBJ databases">
        <authorList>
            <consortium name="Pathogen Informatics"/>
            <person name="Doyle S."/>
        </authorList>
    </citation>
    <scope>NUCLEOTIDE SEQUENCE [LARGE SCALE GENOMIC DNA]</scope>
    <source>
        <strain evidence="2 3">NCTC11807</strain>
    </source>
</reference>
<protein>
    <submittedName>
        <fullName evidence="2">Na+ driven multidrug efflux pump</fullName>
    </submittedName>
</protein>
<feature type="transmembrane region" description="Helical" evidence="1">
    <location>
        <begin position="219"/>
        <end position="238"/>
    </location>
</feature>
<proteinExistence type="predicted"/>
<sequence length="415" mass="46407">MSQTDTLMLNSYSTEAIAASSLSTQIIMLMTFLVTIIHVGTSIRLVHLKEHNDLSISKEIYHNLSLNLVVSLIFTIVIGILFSQILWLFQVPKDIFRLTYQFGLILLSVFTLITCQMFIGTVLRMVNHARSTTRITVISNMTNILLNSIVLFVVPHQIGNPVLAVATAISRLIGCVLATITLLRVYRPQLSDFKLSWYKIHSVLSLGVPSAGEQISYNLAQTFTTAFIAMLGTQVIAAKSVSTVLSSISFSYAMAFSTTSQIYFGKLIAHQRNKVLQQSVNKSILFNIMQSFIIMFCVVIAFIMLGPLITHDTQTYHLIIYYLSILIGLEPLRAINNLIADLLNVAGDIRFPVTVSILTTWILLLPGSYILGIKCGFGYTGIILVNIVDEGLRFILMFKRWRKGRWKALMKQIGV</sequence>
<dbReference type="GO" id="GO:0042910">
    <property type="term" value="F:xenobiotic transmembrane transporter activity"/>
    <property type="evidence" value="ECO:0007669"/>
    <property type="project" value="InterPro"/>
</dbReference>
<dbReference type="Pfam" id="PF01554">
    <property type="entry name" value="MatE"/>
    <property type="match status" value="2"/>
</dbReference>
<feature type="transmembrane region" description="Helical" evidence="1">
    <location>
        <begin position="377"/>
        <end position="396"/>
    </location>
</feature>
<feature type="transmembrane region" description="Helical" evidence="1">
    <location>
        <begin position="101"/>
        <end position="123"/>
    </location>
</feature>
<evidence type="ECO:0000256" key="1">
    <source>
        <dbReference type="SAM" id="Phobius"/>
    </source>
</evidence>
<feature type="transmembrane region" description="Helical" evidence="1">
    <location>
        <begin position="162"/>
        <end position="186"/>
    </location>
</feature>
<dbReference type="EMBL" id="UHDZ01000001">
    <property type="protein sequence ID" value="SUM71885.1"/>
    <property type="molecule type" value="Genomic_DNA"/>
</dbReference>
<dbReference type="InterPro" id="IPR047135">
    <property type="entry name" value="YsiQ"/>
</dbReference>
<keyword evidence="3" id="KW-1185">Reference proteome</keyword>
<keyword evidence="1" id="KW-0472">Membrane</keyword>
<keyword evidence="1" id="KW-1133">Transmembrane helix</keyword>
<dbReference type="GO" id="GO:0015297">
    <property type="term" value="F:antiporter activity"/>
    <property type="evidence" value="ECO:0007669"/>
    <property type="project" value="InterPro"/>
</dbReference>
<feature type="transmembrane region" description="Helical" evidence="1">
    <location>
        <begin position="135"/>
        <end position="156"/>
    </location>
</feature>
<gene>
    <name evidence="2" type="ORF">NCTC11807_01625</name>
</gene>
<dbReference type="InterPro" id="IPR002528">
    <property type="entry name" value="MATE_fam"/>
</dbReference>
<feature type="transmembrane region" description="Helical" evidence="1">
    <location>
        <begin position="244"/>
        <end position="264"/>
    </location>
</feature>
<dbReference type="PANTHER" id="PTHR42925">
    <property type="entry name" value="MULTIDRUG AND TOXIN EFFLUX PROTEIN MATE FAMILY"/>
    <property type="match status" value="1"/>
</dbReference>
<dbReference type="PANTHER" id="PTHR42925:SF1">
    <property type="entry name" value="VIRULENCE FACTOR MVIN"/>
    <property type="match status" value="1"/>
</dbReference>
<dbReference type="AlphaFoldDB" id="A0A380H6R4"/>
<dbReference type="GO" id="GO:0016020">
    <property type="term" value="C:membrane"/>
    <property type="evidence" value="ECO:0007669"/>
    <property type="project" value="InterPro"/>
</dbReference>
<feature type="transmembrane region" description="Helical" evidence="1">
    <location>
        <begin position="284"/>
        <end position="306"/>
    </location>
</feature>